<dbReference type="InterPro" id="IPR000715">
    <property type="entry name" value="Glycosyl_transferase_4"/>
</dbReference>
<feature type="transmembrane region" description="Helical" evidence="8">
    <location>
        <begin position="164"/>
        <end position="182"/>
    </location>
</feature>
<feature type="transmembrane region" description="Helical" evidence="8">
    <location>
        <begin position="6"/>
        <end position="25"/>
    </location>
</feature>
<comment type="subcellular location">
    <subcellularLocation>
        <location evidence="1">Cell membrane</location>
        <topology evidence="1">Multi-pass membrane protein</topology>
    </subcellularLocation>
</comment>
<dbReference type="PANTHER" id="PTHR22926">
    <property type="entry name" value="PHOSPHO-N-ACETYLMURAMOYL-PENTAPEPTIDE-TRANSFERASE"/>
    <property type="match status" value="1"/>
</dbReference>
<dbReference type="GO" id="GO:0005886">
    <property type="term" value="C:plasma membrane"/>
    <property type="evidence" value="ECO:0007669"/>
    <property type="project" value="UniProtKB-SubCell"/>
</dbReference>
<dbReference type="GO" id="GO:0071555">
    <property type="term" value="P:cell wall organization"/>
    <property type="evidence" value="ECO:0007669"/>
    <property type="project" value="TreeGrafter"/>
</dbReference>
<feature type="transmembrane region" description="Helical" evidence="8">
    <location>
        <begin position="320"/>
        <end position="341"/>
    </location>
</feature>
<protein>
    <recommendedName>
        <fullName evidence="11">Undecaprenyl/decaprenyl-phosphate alpha-N-acetylglucosaminyl 1-phosphate transferase</fullName>
    </recommendedName>
</protein>
<feature type="binding site" evidence="7">
    <location>
        <position position="219"/>
    </location>
    <ligand>
        <name>Mg(2+)</name>
        <dbReference type="ChEBI" id="CHEBI:18420"/>
    </ligand>
</feature>
<feature type="transmembrane region" description="Helical" evidence="8">
    <location>
        <begin position="80"/>
        <end position="98"/>
    </location>
</feature>
<evidence type="ECO:0000256" key="2">
    <source>
        <dbReference type="ARBA" id="ARBA00022475"/>
    </source>
</evidence>
<keyword evidence="7" id="KW-0479">Metal-binding</keyword>
<organism evidence="9 10">
    <name type="scientific">candidate division GN15 bacterium</name>
    <dbReference type="NCBI Taxonomy" id="2072418"/>
    <lineage>
        <taxon>Bacteria</taxon>
        <taxon>candidate division GN15</taxon>
    </lineage>
</organism>
<dbReference type="AlphaFoldDB" id="A0A855X2C0"/>
<gene>
    <name evidence="9" type="ORF">C3F09_13035</name>
</gene>
<evidence type="ECO:0000256" key="8">
    <source>
        <dbReference type="SAM" id="Phobius"/>
    </source>
</evidence>
<dbReference type="GO" id="GO:0016780">
    <property type="term" value="F:phosphotransferase activity, for other substituted phosphate groups"/>
    <property type="evidence" value="ECO:0007669"/>
    <property type="project" value="InterPro"/>
</dbReference>
<feature type="binding site" evidence="7">
    <location>
        <position position="159"/>
    </location>
    <ligand>
        <name>Mg(2+)</name>
        <dbReference type="ChEBI" id="CHEBI:18420"/>
    </ligand>
</feature>
<keyword evidence="2" id="KW-1003">Cell membrane</keyword>
<keyword evidence="4 8" id="KW-0812">Transmembrane</keyword>
<dbReference type="Pfam" id="PF00953">
    <property type="entry name" value="Glycos_transf_4"/>
    <property type="match status" value="1"/>
</dbReference>
<dbReference type="PANTHER" id="PTHR22926:SF3">
    <property type="entry name" value="UNDECAPRENYL-PHOSPHATE ALPHA-N-ACETYLGLUCOSAMINYL 1-PHOSPHATE TRANSFERASE"/>
    <property type="match status" value="1"/>
</dbReference>
<feature type="transmembrane region" description="Helical" evidence="8">
    <location>
        <begin position="215"/>
        <end position="235"/>
    </location>
</feature>
<evidence type="ECO:0000256" key="3">
    <source>
        <dbReference type="ARBA" id="ARBA00022679"/>
    </source>
</evidence>
<dbReference type="GO" id="GO:0009103">
    <property type="term" value="P:lipopolysaccharide biosynthetic process"/>
    <property type="evidence" value="ECO:0007669"/>
    <property type="project" value="TreeGrafter"/>
</dbReference>
<dbReference type="EMBL" id="PQAP01000235">
    <property type="protein sequence ID" value="PWB67666.1"/>
    <property type="molecule type" value="Genomic_DNA"/>
</dbReference>
<dbReference type="Proteomes" id="UP000250918">
    <property type="component" value="Unassembled WGS sequence"/>
</dbReference>
<sequence>MSPLEAIMIVAFSVLMSGVALPVLIRSGHQYHLLDRPGRHKRHKEPVPFLGGVALFVAIWLTVAFLLLVFPASMAELSGMLPYILAGAMLVGGIGFIDDLRSLPAWVKLGVEVMAGVVLYMGGLRIDPVSIPFCGQVEVGEFSLVITVLWVVGLTNSINLIDGLDGLAGGVSLIGALTLTAVGNLYHIGVTLVFAYALIGFLVIFLRYNRYPARIFLGDSGSLQIGYYFAVLSLMVPLKSFTAAALYLPLMALGVPILESITSTARRLLRRKSVMRADRRHLFHYLALAGLTPRQIVVIFWLVSLAFGLFSLAMFFWDRILVFSFLVLFMVVISAAFFIFVSGRSRTKRRSGKTL</sequence>
<dbReference type="GO" id="GO:0046872">
    <property type="term" value="F:metal ion binding"/>
    <property type="evidence" value="ECO:0007669"/>
    <property type="project" value="UniProtKB-KW"/>
</dbReference>
<evidence type="ECO:0000313" key="9">
    <source>
        <dbReference type="EMBL" id="PWB67666.1"/>
    </source>
</evidence>
<proteinExistence type="predicted"/>
<feature type="transmembrane region" description="Helical" evidence="8">
    <location>
        <begin position="241"/>
        <end position="261"/>
    </location>
</feature>
<feature type="transmembrane region" description="Helical" evidence="8">
    <location>
        <begin position="105"/>
        <end position="123"/>
    </location>
</feature>
<keyword evidence="5 8" id="KW-1133">Transmembrane helix</keyword>
<comment type="caution">
    <text evidence="9">The sequence shown here is derived from an EMBL/GenBank/DDBJ whole genome shotgun (WGS) entry which is preliminary data.</text>
</comment>
<feature type="transmembrane region" description="Helical" evidence="8">
    <location>
        <begin position="46"/>
        <end position="68"/>
    </location>
</feature>
<evidence type="ECO:0000256" key="7">
    <source>
        <dbReference type="PIRSR" id="PIRSR600715-1"/>
    </source>
</evidence>
<dbReference type="PROSITE" id="PS01348">
    <property type="entry name" value="MRAY_2"/>
    <property type="match status" value="1"/>
</dbReference>
<feature type="transmembrane region" description="Helical" evidence="8">
    <location>
        <begin position="188"/>
        <end position="208"/>
    </location>
</feature>
<evidence type="ECO:0000256" key="1">
    <source>
        <dbReference type="ARBA" id="ARBA00004651"/>
    </source>
</evidence>
<keyword evidence="3" id="KW-0808">Transferase</keyword>
<dbReference type="CDD" id="cd06853">
    <property type="entry name" value="GT_WecA_like"/>
    <property type="match status" value="1"/>
</dbReference>
<evidence type="ECO:0000256" key="5">
    <source>
        <dbReference type="ARBA" id="ARBA00022989"/>
    </source>
</evidence>
<evidence type="ECO:0000256" key="4">
    <source>
        <dbReference type="ARBA" id="ARBA00022692"/>
    </source>
</evidence>
<name>A0A855X2C0_9BACT</name>
<keyword evidence="7" id="KW-0460">Magnesium</keyword>
<keyword evidence="6 8" id="KW-0472">Membrane</keyword>
<accession>A0A855X2C0</accession>
<evidence type="ECO:0000256" key="6">
    <source>
        <dbReference type="ARBA" id="ARBA00023136"/>
    </source>
</evidence>
<dbReference type="GO" id="GO:0044038">
    <property type="term" value="P:cell wall macromolecule biosynthetic process"/>
    <property type="evidence" value="ECO:0007669"/>
    <property type="project" value="TreeGrafter"/>
</dbReference>
<evidence type="ECO:0000313" key="10">
    <source>
        <dbReference type="Proteomes" id="UP000250918"/>
    </source>
</evidence>
<evidence type="ECO:0008006" key="11">
    <source>
        <dbReference type="Google" id="ProtNLM"/>
    </source>
</evidence>
<feature type="transmembrane region" description="Helical" evidence="8">
    <location>
        <begin position="282"/>
        <end position="314"/>
    </location>
</feature>
<feature type="transmembrane region" description="Helical" evidence="8">
    <location>
        <begin position="129"/>
        <end position="152"/>
    </location>
</feature>
<reference evidence="9 10" key="1">
    <citation type="journal article" date="2018" name="ISME J.">
        <title>A methanotrophic archaeon couples anaerobic oxidation of methane to Fe(III) reduction.</title>
        <authorList>
            <person name="Cai C."/>
            <person name="Leu A.O."/>
            <person name="Xie G.J."/>
            <person name="Guo J."/>
            <person name="Feng Y."/>
            <person name="Zhao J.X."/>
            <person name="Tyson G.W."/>
            <person name="Yuan Z."/>
            <person name="Hu S."/>
        </authorList>
    </citation>
    <scope>NUCLEOTIDE SEQUENCE [LARGE SCALE GENOMIC DNA]</scope>
    <source>
        <strain evidence="9">FeB_12</strain>
    </source>
</reference>
<comment type="cofactor">
    <cofactor evidence="7">
        <name>Mg(2+)</name>
        <dbReference type="ChEBI" id="CHEBI:18420"/>
    </cofactor>
</comment>
<dbReference type="InterPro" id="IPR018480">
    <property type="entry name" value="PNAcMuramoyl-5peptid_Trfase_CS"/>
</dbReference>